<evidence type="ECO:0000256" key="2">
    <source>
        <dbReference type="SAM" id="Phobius"/>
    </source>
</evidence>
<keyword evidence="2" id="KW-1133">Transmembrane helix</keyword>
<proteinExistence type="predicted"/>
<feature type="region of interest" description="Disordered" evidence="1">
    <location>
        <begin position="1"/>
        <end position="50"/>
    </location>
</feature>
<organism evidence="3 4">
    <name type="scientific">Escallonia rubra</name>
    <dbReference type="NCBI Taxonomy" id="112253"/>
    <lineage>
        <taxon>Eukaryota</taxon>
        <taxon>Viridiplantae</taxon>
        <taxon>Streptophyta</taxon>
        <taxon>Embryophyta</taxon>
        <taxon>Tracheophyta</taxon>
        <taxon>Spermatophyta</taxon>
        <taxon>Magnoliopsida</taxon>
        <taxon>eudicotyledons</taxon>
        <taxon>Gunneridae</taxon>
        <taxon>Pentapetalae</taxon>
        <taxon>asterids</taxon>
        <taxon>campanulids</taxon>
        <taxon>Escalloniales</taxon>
        <taxon>Escalloniaceae</taxon>
        <taxon>Escallonia</taxon>
    </lineage>
</organism>
<evidence type="ECO:0000256" key="1">
    <source>
        <dbReference type="SAM" id="MobiDB-lite"/>
    </source>
</evidence>
<dbReference type="InterPro" id="IPR052222">
    <property type="entry name" value="DESIGUAL"/>
</dbReference>
<name>A0AA88REY3_9ASTE</name>
<keyword evidence="2" id="KW-0472">Membrane</keyword>
<accession>A0AA88REY3</accession>
<evidence type="ECO:0000313" key="3">
    <source>
        <dbReference type="EMBL" id="KAK2987697.1"/>
    </source>
</evidence>
<keyword evidence="4" id="KW-1185">Reference proteome</keyword>
<feature type="transmembrane region" description="Helical" evidence="2">
    <location>
        <begin position="128"/>
        <end position="150"/>
    </location>
</feature>
<feature type="compositionally biased region" description="Polar residues" evidence="1">
    <location>
        <begin position="1"/>
        <end position="23"/>
    </location>
</feature>
<keyword evidence="2" id="KW-0812">Transmembrane</keyword>
<feature type="transmembrane region" description="Helical" evidence="2">
    <location>
        <begin position="81"/>
        <end position="106"/>
    </location>
</feature>
<dbReference type="Proteomes" id="UP001187471">
    <property type="component" value="Unassembled WGS sequence"/>
</dbReference>
<reference evidence="3" key="1">
    <citation type="submission" date="2022-12" db="EMBL/GenBank/DDBJ databases">
        <title>Draft genome assemblies for two species of Escallonia (Escalloniales).</title>
        <authorList>
            <person name="Chanderbali A."/>
            <person name="Dervinis C."/>
            <person name="Anghel I."/>
            <person name="Soltis D."/>
            <person name="Soltis P."/>
            <person name="Zapata F."/>
        </authorList>
    </citation>
    <scope>NUCLEOTIDE SEQUENCE</scope>
    <source>
        <strain evidence="3">UCBG92.1500</strain>
        <tissue evidence="3">Leaf</tissue>
    </source>
</reference>
<dbReference type="AlphaFoldDB" id="A0AA88REY3"/>
<sequence>MIPEASDSSQRASAQIKTENDLSFQAMKDPAKESQPAPEGKEEEDTTKPSFPLSNLHAFLSLYSLLSSLPQKRPHMERQQYGFTLPFSLVTLLGLVSFALCIAAEFKRSKREDLRLDGQLCYLPQSDAFGYGIAALILLFIAKVSGNFVVCRKFCPGEQSSSCKAKKVTVSSIFLILSWWDQLWYRGHINRRGHEYEPNAALRRRMVRWGVLHNQGWCIYWLGNTNPHYGKFDPHFRDPYNQKRDS</sequence>
<evidence type="ECO:0000313" key="4">
    <source>
        <dbReference type="Proteomes" id="UP001187471"/>
    </source>
</evidence>
<comment type="caution">
    <text evidence="3">The sequence shown here is derived from an EMBL/GenBank/DDBJ whole genome shotgun (WGS) entry which is preliminary data.</text>
</comment>
<dbReference type="EMBL" id="JAVXUO010000951">
    <property type="protein sequence ID" value="KAK2987697.1"/>
    <property type="molecule type" value="Genomic_DNA"/>
</dbReference>
<gene>
    <name evidence="3" type="ORF">RJ640_015039</name>
</gene>
<dbReference type="PANTHER" id="PTHR31769">
    <property type="entry name" value="OS07G0462200 PROTEIN-RELATED"/>
    <property type="match status" value="1"/>
</dbReference>
<protein>
    <submittedName>
        <fullName evidence="3">Uncharacterized protein</fullName>
    </submittedName>
</protein>